<evidence type="ECO:0008006" key="3">
    <source>
        <dbReference type="Google" id="ProtNLM"/>
    </source>
</evidence>
<dbReference type="RefSeq" id="WP_132937496.1">
    <property type="nucleotide sequence ID" value="NZ_CP119676.1"/>
</dbReference>
<reference evidence="1 2" key="1">
    <citation type="submission" date="2019-03" db="EMBL/GenBank/DDBJ databases">
        <title>Genomic Encyclopedia of Type Strains, Phase IV (KMG-IV): sequencing the most valuable type-strain genomes for metagenomic binning, comparative biology and taxonomic classification.</title>
        <authorList>
            <person name="Goeker M."/>
        </authorList>
    </citation>
    <scope>NUCLEOTIDE SEQUENCE [LARGE SCALE GENOMIC DNA]</scope>
    <source>
        <strain evidence="1 2">DSM 101688</strain>
    </source>
</reference>
<proteinExistence type="predicted"/>
<dbReference type="Pfam" id="PF06620">
    <property type="entry name" value="DUF1150"/>
    <property type="match status" value="1"/>
</dbReference>
<dbReference type="AlphaFoldDB" id="A0A4R3JF48"/>
<dbReference type="Proteomes" id="UP000295304">
    <property type="component" value="Unassembled WGS sequence"/>
</dbReference>
<evidence type="ECO:0000313" key="2">
    <source>
        <dbReference type="Proteomes" id="UP000295304"/>
    </source>
</evidence>
<dbReference type="InterPro" id="IPR009531">
    <property type="entry name" value="DUF1150"/>
</dbReference>
<accession>A0A4R3JF48</accession>
<sequence length="81" mass="8811">MNHNSNFPSLVDPTAAPKQMSNQDLALLGIEDVAYIKTVKGDDETLFVICAADGTHLATINDRETAFATVRQNDLEPISVH</sequence>
<protein>
    <recommendedName>
        <fullName evidence="3">DUF1150 family protein</fullName>
    </recommendedName>
</protein>
<evidence type="ECO:0000313" key="1">
    <source>
        <dbReference type="EMBL" id="TCS64739.1"/>
    </source>
</evidence>
<comment type="caution">
    <text evidence="1">The sequence shown here is derived from an EMBL/GenBank/DDBJ whole genome shotgun (WGS) entry which is preliminary data.</text>
</comment>
<name>A0A4R3JF48_9PROT</name>
<gene>
    <name evidence="1" type="ORF">EDD55_10165</name>
</gene>
<organism evidence="1 2">
    <name type="scientific">Varunaivibrio sulfuroxidans</name>
    <dbReference type="NCBI Taxonomy" id="1773489"/>
    <lineage>
        <taxon>Bacteria</taxon>
        <taxon>Pseudomonadati</taxon>
        <taxon>Pseudomonadota</taxon>
        <taxon>Alphaproteobacteria</taxon>
        <taxon>Rhodospirillales</taxon>
        <taxon>Magnetovibrionaceae</taxon>
        <taxon>Varunaivibrio</taxon>
    </lineage>
</organism>
<keyword evidence="2" id="KW-1185">Reference proteome</keyword>
<dbReference type="OrthoDB" id="8449790at2"/>
<dbReference type="EMBL" id="SLZW01000001">
    <property type="protein sequence ID" value="TCS64739.1"/>
    <property type="molecule type" value="Genomic_DNA"/>
</dbReference>